<protein>
    <submittedName>
        <fullName evidence="7">ABC transporter ATP-binding protein</fullName>
    </submittedName>
</protein>
<evidence type="ECO:0000259" key="6">
    <source>
        <dbReference type="PROSITE" id="PS50893"/>
    </source>
</evidence>
<accession>A0A537LTC1</accession>
<dbReference type="Proteomes" id="UP000320393">
    <property type="component" value="Unassembled WGS sequence"/>
</dbReference>
<name>A0A537LTC1_9BACT</name>
<dbReference type="Gene3D" id="3.40.50.300">
    <property type="entry name" value="P-loop containing nucleotide triphosphate hydrolases"/>
    <property type="match status" value="1"/>
</dbReference>
<dbReference type="SUPFAM" id="SSF52540">
    <property type="entry name" value="P-loop containing nucleoside triphosphate hydrolases"/>
    <property type="match status" value="1"/>
</dbReference>
<evidence type="ECO:0000313" key="7">
    <source>
        <dbReference type="EMBL" id="TMJ11261.1"/>
    </source>
</evidence>
<dbReference type="CDD" id="cd03224">
    <property type="entry name" value="ABC_TM1139_LivF_branched"/>
    <property type="match status" value="1"/>
</dbReference>
<evidence type="ECO:0000256" key="1">
    <source>
        <dbReference type="ARBA" id="ARBA00005417"/>
    </source>
</evidence>
<keyword evidence="4 7" id="KW-0067">ATP-binding</keyword>
<dbReference type="GO" id="GO:0015658">
    <property type="term" value="F:branched-chain amino acid transmembrane transporter activity"/>
    <property type="evidence" value="ECO:0007669"/>
    <property type="project" value="TreeGrafter"/>
</dbReference>
<dbReference type="InterPro" id="IPR052156">
    <property type="entry name" value="BCAA_Transport_ATP-bd_LivF"/>
</dbReference>
<dbReference type="InterPro" id="IPR017871">
    <property type="entry name" value="ABC_transporter-like_CS"/>
</dbReference>
<reference evidence="7 8" key="1">
    <citation type="journal article" date="2019" name="Nat. Microbiol.">
        <title>Mediterranean grassland soil C-N compound turnover is dependent on rainfall and depth, and is mediated by genomically divergent microorganisms.</title>
        <authorList>
            <person name="Diamond S."/>
            <person name="Andeer P.F."/>
            <person name="Li Z."/>
            <person name="Crits-Christoph A."/>
            <person name="Burstein D."/>
            <person name="Anantharaman K."/>
            <person name="Lane K.R."/>
            <person name="Thomas B.C."/>
            <person name="Pan C."/>
            <person name="Northen T.R."/>
            <person name="Banfield J.F."/>
        </authorList>
    </citation>
    <scope>NUCLEOTIDE SEQUENCE [LARGE SCALE GENOMIC DNA]</scope>
    <source>
        <strain evidence="7">NP_5</strain>
    </source>
</reference>
<comment type="similarity">
    <text evidence="1">Belongs to the ABC transporter superfamily.</text>
</comment>
<evidence type="ECO:0000256" key="2">
    <source>
        <dbReference type="ARBA" id="ARBA00022448"/>
    </source>
</evidence>
<sequence>MTVLQVSNLTAGYGDSAILKDVNLYVDSGEIVAVVGPNGAGKSTLLKALLGLVKIHSGKVTFMTQDITAWAPESVVRVGIAYVPQVANVFPVLSVRENLALMLPRRMSRGGAQARLEEVLTLFPSLRPRLSLRAGVLSGGERQMLALARALVLRPSLLLLDEPTAAVAPRVVASVFQKIVEINAMGIPMLLVEQNARRALACSTRGYVLEGGRNAISARASELLEDPEVARLYLGAGTMRRADRL</sequence>
<dbReference type="SMART" id="SM00382">
    <property type="entry name" value="AAA"/>
    <property type="match status" value="1"/>
</dbReference>
<evidence type="ECO:0000313" key="8">
    <source>
        <dbReference type="Proteomes" id="UP000320393"/>
    </source>
</evidence>
<dbReference type="AlphaFoldDB" id="A0A537LTC1"/>
<dbReference type="InterPro" id="IPR027417">
    <property type="entry name" value="P-loop_NTPase"/>
</dbReference>
<dbReference type="PROSITE" id="PS50893">
    <property type="entry name" value="ABC_TRANSPORTER_2"/>
    <property type="match status" value="1"/>
</dbReference>
<keyword evidence="5" id="KW-0029">Amino-acid transport</keyword>
<dbReference type="Pfam" id="PF00005">
    <property type="entry name" value="ABC_tran"/>
    <property type="match status" value="1"/>
</dbReference>
<keyword evidence="2" id="KW-0813">Transport</keyword>
<evidence type="ECO:0000256" key="5">
    <source>
        <dbReference type="ARBA" id="ARBA00022970"/>
    </source>
</evidence>
<dbReference type="PANTHER" id="PTHR43820">
    <property type="entry name" value="HIGH-AFFINITY BRANCHED-CHAIN AMINO ACID TRANSPORT ATP-BINDING PROTEIN LIVF"/>
    <property type="match status" value="1"/>
</dbReference>
<dbReference type="EMBL" id="VBAM01000239">
    <property type="protein sequence ID" value="TMJ11261.1"/>
    <property type="molecule type" value="Genomic_DNA"/>
</dbReference>
<dbReference type="GO" id="GO:0005524">
    <property type="term" value="F:ATP binding"/>
    <property type="evidence" value="ECO:0007669"/>
    <property type="project" value="UniProtKB-KW"/>
</dbReference>
<dbReference type="PROSITE" id="PS00211">
    <property type="entry name" value="ABC_TRANSPORTER_1"/>
    <property type="match status" value="1"/>
</dbReference>
<gene>
    <name evidence="7" type="ORF">E6H02_07065</name>
</gene>
<feature type="domain" description="ABC transporter" evidence="6">
    <location>
        <begin position="4"/>
        <end position="236"/>
    </location>
</feature>
<dbReference type="GO" id="GO:0015807">
    <property type="term" value="P:L-amino acid transport"/>
    <property type="evidence" value="ECO:0007669"/>
    <property type="project" value="TreeGrafter"/>
</dbReference>
<comment type="caution">
    <text evidence="7">The sequence shown here is derived from an EMBL/GenBank/DDBJ whole genome shotgun (WGS) entry which is preliminary data.</text>
</comment>
<organism evidence="7 8">
    <name type="scientific">Candidatus Segetimicrobium genomatis</name>
    <dbReference type="NCBI Taxonomy" id="2569760"/>
    <lineage>
        <taxon>Bacteria</taxon>
        <taxon>Bacillati</taxon>
        <taxon>Candidatus Sysuimicrobiota</taxon>
        <taxon>Candidatus Sysuimicrobiia</taxon>
        <taxon>Candidatus Sysuimicrobiales</taxon>
        <taxon>Candidatus Segetimicrobiaceae</taxon>
        <taxon>Candidatus Segetimicrobium</taxon>
    </lineage>
</organism>
<evidence type="ECO:0000256" key="4">
    <source>
        <dbReference type="ARBA" id="ARBA00022840"/>
    </source>
</evidence>
<keyword evidence="3" id="KW-0547">Nucleotide-binding</keyword>
<proteinExistence type="inferred from homology"/>
<dbReference type="InterPro" id="IPR003593">
    <property type="entry name" value="AAA+_ATPase"/>
</dbReference>
<dbReference type="InterPro" id="IPR003439">
    <property type="entry name" value="ABC_transporter-like_ATP-bd"/>
</dbReference>
<dbReference type="GO" id="GO:0016887">
    <property type="term" value="F:ATP hydrolysis activity"/>
    <property type="evidence" value="ECO:0007669"/>
    <property type="project" value="InterPro"/>
</dbReference>
<evidence type="ECO:0000256" key="3">
    <source>
        <dbReference type="ARBA" id="ARBA00022741"/>
    </source>
</evidence>
<dbReference type="PANTHER" id="PTHR43820:SF4">
    <property type="entry name" value="HIGH-AFFINITY BRANCHED-CHAIN AMINO ACID TRANSPORT ATP-BINDING PROTEIN LIVF"/>
    <property type="match status" value="1"/>
</dbReference>